<reference evidence="2 3" key="1">
    <citation type="submission" date="2018-10" db="EMBL/GenBank/DDBJ databases">
        <title>Histidinibacterium lentulum gen. nov., sp. nov., a marine bacterium from the culture broth of Picochlorum sp. 122.</title>
        <authorList>
            <person name="Wang G."/>
        </authorList>
    </citation>
    <scope>NUCLEOTIDE SEQUENCE [LARGE SCALE GENOMIC DNA]</scope>
    <source>
        <strain evidence="2 3">B17</strain>
    </source>
</reference>
<protein>
    <submittedName>
        <fullName evidence="2">Uncharacterized protein</fullName>
    </submittedName>
</protein>
<evidence type="ECO:0000313" key="3">
    <source>
        <dbReference type="Proteomes" id="UP000268016"/>
    </source>
</evidence>
<keyword evidence="3" id="KW-1185">Reference proteome</keyword>
<sequence length="240" mass="26410">MIRLTIPMCLLAAPLAAQTWTPPEGCEGFLTVQQRGCMLSNHYICEDDPEGDQWRVDFVEQGPIFASRINYETEWVESLGLITQTQTLLGDDPEDRASLTELLETGIDTYDFTTITNGEEVTRYRGADVLTGETVEIDGHELLVMEYTTEVDEPEGGRSRQEGINYVSEEFRLFLPGATASLNPDGSVANERDNTPVALIEPGEPGFFATTPIYDCGVQDISAPGGTLAAPLRTRLEALR</sequence>
<dbReference type="OrthoDB" id="7844595at2"/>
<feature type="chain" id="PRO_5017947923" evidence="1">
    <location>
        <begin position="20"/>
        <end position="240"/>
    </location>
</feature>
<feature type="signal peptide" evidence="1">
    <location>
        <begin position="1"/>
        <end position="19"/>
    </location>
</feature>
<dbReference type="RefSeq" id="WP_123641559.1">
    <property type="nucleotide sequence ID" value="NZ_ML119083.1"/>
</dbReference>
<organism evidence="2 3">
    <name type="scientific">Histidinibacterium lentulum</name>
    <dbReference type="NCBI Taxonomy" id="2480588"/>
    <lineage>
        <taxon>Bacteria</taxon>
        <taxon>Pseudomonadati</taxon>
        <taxon>Pseudomonadota</taxon>
        <taxon>Alphaproteobacteria</taxon>
        <taxon>Rhodobacterales</taxon>
        <taxon>Paracoccaceae</taxon>
        <taxon>Histidinibacterium</taxon>
    </lineage>
</organism>
<accession>A0A3N2R6H7</accession>
<proteinExistence type="predicted"/>
<dbReference type="EMBL" id="RDRB01000003">
    <property type="protein sequence ID" value="ROU03008.1"/>
    <property type="molecule type" value="Genomic_DNA"/>
</dbReference>
<evidence type="ECO:0000256" key="1">
    <source>
        <dbReference type="SAM" id="SignalP"/>
    </source>
</evidence>
<dbReference type="AlphaFoldDB" id="A0A3N2R6H7"/>
<comment type="caution">
    <text evidence="2">The sequence shown here is derived from an EMBL/GenBank/DDBJ whole genome shotgun (WGS) entry which is preliminary data.</text>
</comment>
<dbReference type="Proteomes" id="UP000268016">
    <property type="component" value="Unassembled WGS sequence"/>
</dbReference>
<evidence type="ECO:0000313" key="2">
    <source>
        <dbReference type="EMBL" id="ROU03008.1"/>
    </source>
</evidence>
<keyword evidence="1" id="KW-0732">Signal</keyword>
<gene>
    <name evidence="2" type="ORF">EAT49_06850</name>
</gene>
<name>A0A3N2R6H7_9RHOB</name>